<evidence type="ECO:0000313" key="2">
    <source>
        <dbReference type="EMBL" id="KAG8089459.1"/>
    </source>
</evidence>
<protein>
    <submittedName>
        <fullName evidence="2">Uncharacterized protein</fullName>
    </submittedName>
</protein>
<accession>A0A8J6BLF6</accession>
<gene>
    <name evidence="2" type="ORF">GUJ93_ZPchr0011g28798</name>
</gene>
<feature type="region of interest" description="Disordered" evidence="1">
    <location>
        <begin position="36"/>
        <end position="63"/>
    </location>
</feature>
<reference evidence="2" key="2">
    <citation type="submission" date="2021-02" db="EMBL/GenBank/DDBJ databases">
        <authorList>
            <person name="Kimball J.A."/>
            <person name="Haas M.W."/>
            <person name="Macchietto M."/>
            <person name="Kono T."/>
            <person name="Duquette J."/>
            <person name="Shao M."/>
        </authorList>
    </citation>
    <scope>NUCLEOTIDE SEQUENCE</scope>
    <source>
        <tissue evidence="2">Fresh leaf tissue</tissue>
    </source>
</reference>
<evidence type="ECO:0000256" key="1">
    <source>
        <dbReference type="SAM" id="MobiDB-lite"/>
    </source>
</evidence>
<organism evidence="2 3">
    <name type="scientific">Zizania palustris</name>
    <name type="common">Northern wild rice</name>
    <dbReference type="NCBI Taxonomy" id="103762"/>
    <lineage>
        <taxon>Eukaryota</taxon>
        <taxon>Viridiplantae</taxon>
        <taxon>Streptophyta</taxon>
        <taxon>Embryophyta</taxon>
        <taxon>Tracheophyta</taxon>
        <taxon>Spermatophyta</taxon>
        <taxon>Magnoliopsida</taxon>
        <taxon>Liliopsida</taxon>
        <taxon>Poales</taxon>
        <taxon>Poaceae</taxon>
        <taxon>BOP clade</taxon>
        <taxon>Oryzoideae</taxon>
        <taxon>Oryzeae</taxon>
        <taxon>Zizaniinae</taxon>
        <taxon>Zizania</taxon>
    </lineage>
</organism>
<dbReference type="AlphaFoldDB" id="A0A8J6BLF6"/>
<sequence>MRRLRRPRLQKKRASAERGRGDTCVDASPYYHITSDPRRARLLGNGDAATQEKKGETRGELRGPTTWRWDRVGFGEECGDGGGRGNGGLCPGLFGAEPSRDEMWNFHAQPWKWN</sequence>
<reference evidence="2" key="1">
    <citation type="journal article" date="2021" name="bioRxiv">
        <title>Whole Genome Assembly and Annotation of Northern Wild Rice, Zizania palustris L., Supports a Whole Genome Duplication in the Zizania Genus.</title>
        <authorList>
            <person name="Haas M."/>
            <person name="Kono T."/>
            <person name="Macchietto M."/>
            <person name="Millas R."/>
            <person name="McGilp L."/>
            <person name="Shao M."/>
            <person name="Duquette J."/>
            <person name="Hirsch C.N."/>
            <person name="Kimball J."/>
        </authorList>
    </citation>
    <scope>NUCLEOTIDE SEQUENCE</scope>
    <source>
        <tissue evidence="2">Fresh leaf tissue</tissue>
    </source>
</reference>
<evidence type="ECO:0000313" key="3">
    <source>
        <dbReference type="Proteomes" id="UP000729402"/>
    </source>
</evidence>
<dbReference type="Proteomes" id="UP000729402">
    <property type="component" value="Unassembled WGS sequence"/>
</dbReference>
<comment type="caution">
    <text evidence="2">The sequence shown here is derived from an EMBL/GenBank/DDBJ whole genome shotgun (WGS) entry which is preliminary data.</text>
</comment>
<keyword evidence="3" id="KW-1185">Reference proteome</keyword>
<dbReference type="EMBL" id="JAAALK010000081">
    <property type="protein sequence ID" value="KAG8089459.1"/>
    <property type="molecule type" value="Genomic_DNA"/>
</dbReference>
<name>A0A8J6BLF6_ZIZPA</name>
<feature type="compositionally biased region" description="Basic and acidic residues" evidence="1">
    <location>
        <begin position="50"/>
        <end position="61"/>
    </location>
</feature>
<feature type="compositionally biased region" description="Basic residues" evidence="1">
    <location>
        <begin position="1"/>
        <end position="13"/>
    </location>
</feature>
<proteinExistence type="predicted"/>
<feature type="region of interest" description="Disordered" evidence="1">
    <location>
        <begin position="1"/>
        <end position="21"/>
    </location>
</feature>